<proteinExistence type="predicted"/>
<keyword evidence="2" id="KW-1185">Reference proteome</keyword>
<organism evidence="1 2">
    <name type="scientific">Actinidia rufa</name>
    <dbReference type="NCBI Taxonomy" id="165716"/>
    <lineage>
        <taxon>Eukaryota</taxon>
        <taxon>Viridiplantae</taxon>
        <taxon>Streptophyta</taxon>
        <taxon>Embryophyta</taxon>
        <taxon>Tracheophyta</taxon>
        <taxon>Spermatophyta</taxon>
        <taxon>Magnoliopsida</taxon>
        <taxon>eudicotyledons</taxon>
        <taxon>Gunneridae</taxon>
        <taxon>Pentapetalae</taxon>
        <taxon>asterids</taxon>
        <taxon>Ericales</taxon>
        <taxon>Actinidiaceae</taxon>
        <taxon>Actinidia</taxon>
    </lineage>
</organism>
<protein>
    <submittedName>
        <fullName evidence="1">Uncharacterized protein</fullName>
    </submittedName>
</protein>
<evidence type="ECO:0000313" key="1">
    <source>
        <dbReference type="EMBL" id="GFZ17051.1"/>
    </source>
</evidence>
<dbReference type="Proteomes" id="UP000585474">
    <property type="component" value="Unassembled WGS sequence"/>
</dbReference>
<name>A0A7J0H233_9ERIC</name>
<comment type="caution">
    <text evidence="1">The sequence shown here is derived from an EMBL/GenBank/DDBJ whole genome shotgun (WGS) entry which is preliminary data.</text>
</comment>
<accession>A0A7J0H233</accession>
<reference evidence="1 2" key="1">
    <citation type="submission" date="2019-07" db="EMBL/GenBank/DDBJ databases">
        <title>De Novo Assembly of kiwifruit Actinidia rufa.</title>
        <authorList>
            <person name="Sugita-Konishi S."/>
            <person name="Sato K."/>
            <person name="Mori E."/>
            <person name="Abe Y."/>
            <person name="Kisaki G."/>
            <person name="Hamano K."/>
            <person name="Suezawa K."/>
            <person name="Otani M."/>
            <person name="Fukuda T."/>
            <person name="Manabe T."/>
            <person name="Gomi K."/>
            <person name="Tabuchi M."/>
            <person name="Akimitsu K."/>
            <person name="Kataoka I."/>
        </authorList>
    </citation>
    <scope>NUCLEOTIDE SEQUENCE [LARGE SCALE GENOMIC DNA]</scope>
    <source>
        <strain evidence="2">cv. Fuchu</strain>
    </source>
</reference>
<sequence>MDSCNIRLSMSKMTSKQVGFWAIFNGLNRCGKDVISMKAVRDNFAIQVIICPLTYLGIVANRCPLTNVQHVDPPSLLYSDNSVVTQIIQFWMISMLGSALAELNRESYPYLTSSWGGGCGSSKAMVIIVKGVEWHSEDGYNGGMIIRVWRVVEVEHGYNCRMVVNVEGGGGGNDNDGGMLILIVVVAGVEVKVGHGGGNSRNDSRGGGSKEMVVAMANVAR</sequence>
<dbReference type="EMBL" id="BJWL01000026">
    <property type="protein sequence ID" value="GFZ17051.1"/>
    <property type="molecule type" value="Genomic_DNA"/>
</dbReference>
<dbReference type="AlphaFoldDB" id="A0A7J0H233"/>
<gene>
    <name evidence="1" type="ORF">Acr_26g0003210</name>
</gene>
<evidence type="ECO:0000313" key="2">
    <source>
        <dbReference type="Proteomes" id="UP000585474"/>
    </source>
</evidence>